<dbReference type="AlphaFoldDB" id="A0AAQ3Y255"/>
<accession>A0AAQ3Y255</accession>
<name>A0AAQ3Y255_9ENTE</name>
<dbReference type="EMBL" id="CP147247">
    <property type="protein sequence ID" value="WYJ91378.1"/>
    <property type="molecule type" value="Genomic_DNA"/>
</dbReference>
<reference evidence="1" key="1">
    <citation type="submission" date="2017-05" db="EMBL/GenBank/DDBJ databases">
        <authorList>
            <consortium name="The Broad Institute Genomics Platform"/>
            <consortium name="The Broad Institute Genomic Center for Infectious Diseases"/>
            <person name="Earl A."/>
            <person name="Manson A."/>
            <person name="Schwartman J."/>
            <person name="Gilmore M."/>
            <person name="Abouelleil A."/>
            <person name="Cao P."/>
            <person name="Chapman S."/>
            <person name="Cusick C."/>
            <person name="Shea T."/>
            <person name="Young S."/>
            <person name="Neafsey D."/>
            <person name="Nusbaum C."/>
            <person name="Birren B."/>
        </authorList>
    </citation>
    <scope>NUCLEOTIDE SEQUENCE</scope>
    <source>
        <strain evidence="1">9E7_DIV0242</strain>
    </source>
</reference>
<gene>
    <name evidence="1" type="ORF">A5888_003146</name>
</gene>
<protein>
    <submittedName>
        <fullName evidence="1">Uncharacterized protein</fullName>
    </submittedName>
</protein>
<proteinExistence type="predicted"/>
<organism evidence="1 2">
    <name type="scientific">Candidatus Enterococcus clewellii</name>
    <dbReference type="NCBI Taxonomy" id="1834193"/>
    <lineage>
        <taxon>Bacteria</taxon>
        <taxon>Bacillati</taxon>
        <taxon>Bacillota</taxon>
        <taxon>Bacilli</taxon>
        <taxon>Lactobacillales</taxon>
        <taxon>Enterococcaceae</taxon>
        <taxon>Enterococcus</taxon>
    </lineage>
</organism>
<reference evidence="1" key="2">
    <citation type="submission" date="2024-03" db="EMBL/GenBank/DDBJ databases">
        <title>The Genome Sequence of Enterococcus sp. DIV0242b.</title>
        <authorList>
            <consortium name="The Broad Institute Genomics Platform"/>
            <consortium name="The Broad Institute Microbial Omics Core"/>
            <consortium name="The Broad Institute Genomic Center for Infectious Diseases"/>
            <person name="Earl A."/>
            <person name="Manson A."/>
            <person name="Gilmore M."/>
            <person name="Schwartman J."/>
            <person name="Shea T."/>
            <person name="Abouelleil A."/>
            <person name="Cao P."/>
            <person name="Chapman S."/>
            <person name="Cusick C."/>
            <person name="Young S."/>
            <person name="Neafsey D."/>
            <person name="Nusbaum C."/>
            <person name="Birren B."/>
        </authorList>
    </citation>
    <scope>NUCLEOTIDE SEQUENCE</scope>
    <source>
        <strain evidence="1">9E7_DIV0242</strain>
    </source>
</reference>
<dbReference type="RefSeq" id="WP_339101687.1">
    <property type="nucleotide sequence ID" value="NZ_CP147247.1"/>
</dbReference>
<keyword evidence="2" id="KW-1185">Reference proteome</keyword>
<sequence length="218" mass="26446">MKINDELILKKIILESLNNEEKLLSFSFSKNKKSAYVTLVRANFEYITFRISDHRAFSRYYSNPTFVFNRYDYTSFEKELIKFMGKAQWYKFEYNDFYLLYVVKFAHKYHVTFLIDNIYNVFNNEDFGIVFYQEKIFNKKKKDLRIVPEKMMKYLRKLYATGLINSRSLDEQVIDVYITEQGMRMLDATLALHLERFMSDYREIDWTVIDMPCTEKSL</sequence>
<dbReference type="Proteomes" id="UP000195141">
    <property type="component" value="Chromosome"/>
</dbReference>
<evidence type="ECO:0000313" key="2">
    <source>
        <dbReference type="Proteomes" id="UP000195141"/>
    </source>
</evidence>
<evidence type="ECO:0000313" key="1">
    <source>
        <dbReference type="EMBL" id="WYJ91378.1"/>
    </source>
</evidence>